<evidence type="ECO:0000313" key="3">
    <source>
        <dbReference type="Proteomes" id="UP000607645"/>
    </source>
</evidence>
<gene>
    <name evidence="2" type="ORF">H8S62_03600</name>
</gene>
<evidence type="ECO:0000256" key="1">
    <source>
        <dbReference type="SAM" id="MobiDB-lite"/>
    </source>
</evidence>
<evidence type="ECO:0000313" key="2">
    <source>
        <dbReference type="EMBL" id="MBC5736094.1"/>
    </source>
</evidence>
<sequence>MKDYRKLVSRKPPEGLLGFALARGELDTAGLVYEIAWVQDGGIEAMFENPGRKMKAVRCTCSECGQSMIMPYAPPNHTWTPKKDVYGFYVDVCQGMEPVTNGDSTLCPICGSPVSVRCAARIGRGEFTADEARVMSASLLPGEPGERPLVLTGWEIRRLVNRCGYERYDIRPLEAYVFEKDSACKLSGWVKSYSGTAGYFMSVGREWRQPRDWSETWGQVQSVFGLTPELMADSCLYNSKLDVYMAEGRAGWMKSPVEYLRLYQNHPQVENLVVQGCGYLLDRLFDETMQRSTWENNPGGVMELPELHFEEKRPAQLLGLTAEEFRVMRKQHWDLYHWRVYVKAKAAGDRLRLPEDITLLHEYGGEDIERVIGRAPVGKTLRYLLKAIREWGAANDPYNEYVDYMPEDDRLNAAFLVDYWNMAEAAGWDLSNPEVRWPNNLIAAHERAMTVEKVVRTKALARKFRERAKALARYTYVSGPLMISPATNQNSLTREGALLRHCVAGYGEDVALGKTSIFFIRHTWAPKKPYYTLEFDEQKERVRQNQGYRHAARTPEVEAFEKEWLAWVKKGCKRKKDGTPVGAKPPVKVDPSKKELAQSFRQDCA</sequence>
<name>A0A8J6JJY0_9FIRM</name>
<dbReference type="Pfam" id="PF14284">
    <property type="entry name" value="PcfJ"/>
    <property type="match status" value="1"/>
</dbReference>
<dbReference type="RefSeq" id="WP_186918491.1">
    <property type="nucleotide sequence ID" value="NZ_JACOPQ010000002.1"/>
</dbReference>
<feature type="region of interest" description="Disordered" evidence="1">
    <location>
        <begin position="573"/>
        <end position="605"/>
    </location>
</feature>
<accession>A0A8J6JJY0</accession>
<keyword evidence="3" id="KW-1185">Reference proteome</keyword>
<reference evidence="2" key="1">
    <citation type="submission" date="2020-08" db="EMBL/GenBank/DDBJ databases">
        <title>Genome public.</title>
        <authorList>
            <person name="Liu C."/>
            <person name="Sun Q."/>
        </authorList>
    </citation>
    <scope>NUCLEOTIDE SEQUENCE</scope>
    <source>
        <strain evidence="2">NSJ-52</strain>
    </source>
</reference>
<dbReference type="AlphaFoldDB" id="A0A8J6JJY0"/>
<dbReference type="Proteomes" id="UP000607645">
    <property type="component" value="Unassembled WGS sequence"/>
</dbReference>
<dbReference type="EMBL" id="JACOPQ010000002">
    <property type="protein sequence ID" value="MBC5736094.1"/>
    <property type="molecule type" value="Genomic_DNA"/>
</dbReference>
<organism evidence="2 3">
    <name type="scientific">Lawsonibacter faecis</name>
    <dbReference type="NCBI Taxonomy" id="2763052"/>
    <lineage>
        <taxon>Bacteria</taxon>
        <taxon>Bacillati</taxon>
        <taxon>Bacillota</taxon>
        <taxon>Clostridia</taxon>
        <taxon>Eubacteriales</taxon>
        <taxon>Oscillospiraceae</taxon>
        <taxon>Lawsonibacter</taxon>
    </lineage>
</organism>
<comment type="caution">
    <text evidence="2">The sequence shown here is derived from an EMBL/GenBank/DDBJ whole genome shotgun (WGS) entry which is preliminary data.</text>
</comment>
<protein>
    <submittedName>
        <fullName evidence="2">PcfJ domain-containing protein</fullName>
    </submittedName>
</protein>
<proteinExistence type="predicted"/>
<dbReference type="InterPro" id="IPR025586">
    <property type="entry name" value="PcfJ"/>
</dbReference>